<gene>
    <name evidence="2" type="ORF">MSP7336_04159</name>
</gene>
<reference evidence="2 3" key="1">
    <citation type="submission" date="2018-05" db="EMBL/GenBank/DDBJ databases">
        <authorList>
            <consortium name="IHU Genomes"/>
        </authorList>
    </citation>
    <scope>NUCLEOTIDE SEQUENCE [LARGE SCALE GENOMIC DNA]</scope>
    <source>
        <strain evidence="2 3">P7336</strain>
    </source>
</reference>
<dbReference type="AlphaFoldDB" id="A0A1E3T478"/>
<dbReference type="EMBL" id="UEGW01000001">
    <property type="protein sequence ID" value="SRX95886.1"/>
    <property type="molecule type" value="Genomic_DNA"/>
</dbReference>
<dbReference type="RefSeq" id="WP_069397790.1">
    <property type="nucleotide sequence ID" value="NZ_JACKUN010000044.1"/>
</dbReference>
<keyword evidence="3" id="KW-1185">Reference proteome</keyword>
<feature type="transmembrane region" description="Helical" evidence="1">
    <location>
        <begin position="35"/>
        <end position="53"/>
    </location>
</feature>
<evidence type="ECO:0000313" key="2">
    <source>
        <dbReference type="EMBL" id="SRX95886.1"/>
    </source>
</evidence>
<organism evidence="2 3">
    <name type="scientific">Mycobacterium shimoidei</name>
    <dbReference type="NCBI Taxonomy" id="29313"/>
    <lineage>
        <taxon>Bacteria</taxon>
        <taxon>Bacillati</taxon>
        <taxon>Actinomycetota</taxon>
        <taxon>Actinomycetes</taxon>
        <taxon>Mycobacteriales</taxon>
        <taxon>Mycobacteriaceae</taxon>
        <taxon>Mycobacterium</taxon>
    </lineage>
</organism>
<evidence type="ECO:0000256" key="1">
    <source>
        <dbReference type="SAM" id="Phobius"/>
    </source>
</evidence>
<name>A0A1E3T478_MYCSH</name>
<keyword evidence="1" id="KW-0812">Transmembrane</keyword>
<proteinExistence type="predicted"/>
<sequence>MNFGEIAALLLLTGVFLPGTFIVSRGQPHDRLVGLEFASVAAVMTVMVIAVAWQRNSDLIVSLVLALVTLPATLVFTRLLAGKP</sequence>
<feature type="transmembrane region" description="Helical" evidence="1">
    <location>
        <begin position="6"/>
        <end position="23"/>
    </location>
</feature>
<evidence type="ECO:0000313" key="3">
    <source>
        <dbReference type="Proteomes" id="UP000252015"/>
    </source>
</evidence>
<dbReference type="Proteomes" id="UP000252015">
    <property type="component" value="Unassembled WGS sequence"/>
</dbReference>
<accession>A0A1E3T478</accession>
<dbReference type="STRING" id="29313.BHQ16_19815"/>
<protein>
    <submittedName>
        <fullName evidence="2">Uncharacterized protein</fullName>
    </submittedName>
</protein>
<dbReference type="OrthoDB" id="4753102at2"/>
<keyword evidence="1" id="KW-0472">Membrane</keyword>
<keyword evidence="1" id="KW-1133">Transmembrane helix</keyword>
<feature type="transmembrane region" description="Helical" evidence="1">
    <location>
        <begin position="59"/>
        <end position="81"/>
    </location>
</feature>